<keyword evidence="3" id="KW-1185">Reference proteome</keyword>
<dbReference type="Proteomes" id="UP001523230">
    <property type="component" value="Unassembled WGS sequence"/>
</dbReference>
<feature type="domain" description="DUF3887" evidence="1">
    <location>
        <begin position="23"/>
        <end position="106"/>
    </location>
</feature>
<name>A0ABD4TG99_9EURY</name>
<evidence type="ECO:0000313" key="2">
    <source>
        <dbReference type="EMBL" id="MCM2466898.1"/>
    </source>
</evidence>
<dbReference type="Gene3D" id="3.10.450.590">
    <property type="match status" value="1"/>
</dbReference>
<gene>
    <name evidence="2" type="ORF">DIC75_11390</name>
</gene>
<dbReference type="AlphaFoldDB" id="A0ABD4TG99"/>
<accession>A0ABD4TG99</accession>
<proteinExistence type="predicted"/>
<dbReference type="InterPro" id="IPR024981">
    <property type="entry name" value="DUF3887"/>
</dbReference>
<sequence>MSQETVVSEEVKAEVLAYADPIADNLMQGFNEGNYTIYSRDFSAEMRQGLDEAAFEQNREHVTSRIGLYESRRDPVVTETGEYIAVTYKGEFEQEDGVALRFVFRKGDESHRLYGLWFNSPKLRS</sequence>
<comment type="caution">
    <text evidence="2">The sequence shown here is derived from an EMBL/GenBank/DDBJ whole genome shotgun (WGS) entry which is preliminary data.</text>
</comment>
<protein>
    <submittedName>
        <fullName evidence="2">DUF3887 domain-containing protein</fullName>
    </submittedName>
</protein>
<organism evidence="2 3">
    <name type="scientific">Methanoculleus oceani</name>
    <dbReference type="NCBI Taxonomy" id="2184756"/>
    <lineage>
        <taxon>Archaea</taxon>
        <taxon>Methanobacteriati</taxon>
        <taxon>Methanobacteriota</taxon>
        <taxon>Stenosarchaea group</taxon>
        <taxon>Methanomicrobia</taxon>
        <taxon>Methanomicrobiales</taxon>
        <taxon>Methanomicrobiaceae</taxon>
        <taxon>Methanoculleus</taxon>
    </lineage>
</organism>
<evidence type="ECO:0000313" key="3">
    <source>
        <dbReference type="Proteomes" id="UP001523230"/>
    </source>
</evidence>
<dbReference type="Pfam" id="PF13026">
    <property type="entry name" value="DUF3887"/>
    <property type="match status" value="1"/>
</dbReference>
<reference evidence="2 3" key="1">
    <citation type="submission" date="2018-05" db="EMBL/GenBank/DDBJ databases">
        <title>Isolation and characterization of genus Methanoculleus species and their viruses from deep sea marine sediment offshore southwestern Taiwan.</title>
        <authorList>
            <person name="Wei W.-H."/>
            <person name="Chen W.-C."/>
            <person name="Lai M.-C."/>
            <person name="Chen S.-C."/>
        </authorList>
    </citation>
    <scope>NUCLEOTIDE SEQUENCE [LARGE SCALE GENOMIC DNA]</scope>
    <source>
        <strain evidence="2 3">CWC-02</strain>
    </source>
</reference>
<evidence type="ECO:0000259" key="1">
    <source>
        <dbReference type="Pfam" id="PF13026"/>
    </source>
</evidence>
<dbReference type="EMBL" id="QFDM01000003">
    <property type="protein sequence ID" value="MCM2466898.1"/>
    <property type="molecule type" value="Genomic_DNA"/>
</dbReference>